<sequence length="146" mass="16701">MHQCRLATMRWLMLLMLVLMLMLLLLLLLSGGCGRLLLLLLGSGCLLLLLLPLALLELESLVGLLPGTELCSLELLQVELLPLLDQLLPLVFESLPFPFHRRFQFFEVAQLDLQFFHLRLNQQRHQALDLTFLHRGQMLRFDGGSS</sequence>
<name>A0A2M4CWR5_ANODA</name>
<organism evidence="2">
    <name type="scientific">Anopheles darlingi</name>
    <name type="common">Mosquito</name>
    <dbReference type="NCBI Taxonomy" id="43151"/>
    <lineage>
        <taxon>Eukaryota</taxon>
        <taxon>Metazoa</taxon>
        <taxon>Ecdysozoa</taxon>
        <taxon>Arthropoda</taxon>
        <taxon>Hexapoda</taxon>
        <taxon>Insecta</taxon>
        <taxon>Pterygota</taxon>
        <taxon>Neoptera</taxon>
        <taxon>Endopterygota</taxon>
        <taxon>Diptera</taxon>
        <taxon>Nematocera</taxon>
        <taxon>Culicoidea</taxon>
        <taxon>Culicidae</taxon>
        <taxon>Anophelinae</taxon>
        <taxon>Anopheles</taxon>
    </lineage>
</organism>
<evidence type="ECO:0000256" key="1">
    <source>
        <dbReference type="SAM" id="Phobius"/>
    </source>
</evidence>
<keyword evidence="1" id="KW-0472">Membrane</keyword>
<accession>A0A2M4CWR5</accession>
<keyword evidence="1" id="KW-0812">Transmembrane</keyword>
<reference evidence="2" key="1">
    <citation type="submission" date="2018-01" db="EMBL/GenBank/DDBJ databases">
        <title>An insight into the sialome of Amazonian anophelines.</title>
        <authorList>
            <person name="Ribeiro J.M."/>
            <person name="Scarpassa V."/>
            <person name="Calvo E."/>
        </authorList>
    </citation>
    <scope>NUCLEOTIDE SEQUENCE</scope>
</reference>
<dbReference type="AlphaFoldDB" id="A0A2M4CWR5"/>
<evidence type="ECO:0000313" key="2">
    <source>
        <dbReference type="EMBL" id="MBW69709.1"/>
    </source>
</evidence>
<protein>
    <submittedName>
        <fullName evidence="2">Uncharacterized protein</fullName>
    </submittedName>
</protein>
<feature type="transmembrane region" description="Helical" evidence="1">
    <location>
        <begin position="36"/>
        <end position="56"/>
    </location>
</feature>
<keyword evidence="1" id="KW-1133">Transmembrane helix</keyword>
<dbReference type="EMBL" id="GGFL01005531">
    <property type="protein sequence ID" value="MBW69709.1"/>
    <property type="molecule type" value="Transcribed_RNA"/>
</dbReference>
<dbReference type="PROSITE" id="PS51257">
    <property type="entry name" value="PROKAR_LIPOPROTEIN"/>
    <property type="match status" value="1"/>
</dbReference>
<proteinExistence type="predicted"/>
<feature type="transmembrane region" description="Helical" evidence="1">
    <location>
        <begin position="12"/>
        <end position="30"/>
    </location>
</feature>